<proteinExistence type="predicted"/>
<feature type="region of interest" description="Disordered" evidence="1">
    <location>
        <begin position="32"/>
        <end position="94"/>
    </location>
</feature>
<reference evidence="2 3" key="1">
    <citation type="journal article" date="2018" name="Plant J.">
        <title>Genome sequences of Chlorella sorokiniana UTEX 1602 and Micractinium conductrix SAG 241.80: implications to maltose excretion by a green alga.</title>
        <authorList>
            <person name="Arriola M.B."/>
            <person name="Velmurugan N."/>
            <person name="Zhang Y."/>
            <person name="Plunkett M.H."/>
            <person name="Hondzo H."/>
            <person name="Barney B.M."/>
        </authorList>
    </citation>
    <scope>NUCLEOTIDE SEQUENCE [LARGE SCALE GENOMIC DNA]</scope>
    <source>
        <strain evidence="2 3">SAG 241.80</strain>
    </source>
</reference>
<accession>A0A2P6VNR5</accession>
<organism evidence="2 3">
    <name type="scientific">Micractinium conductrix</name>
    <dbReference type="NCBI Taxonomy" id="554055"/>
    <lineage>
        <taxon>Eukaryota</taxon>
        <taxon>Viridiplantae</taxon>
        <taxon>Chlorophyta</taxon>
        <taxon>core chlorophytes</taxon>
        <taxon>Trebouxiophyceae</taxon>
        <taxon>Chlorellales</taxon>
        <taxon>Chlorellaceae</taxon>
        <taxon>Chlorella clade</taxon>
        <taxon>Micractinium</taxon>
    </lineage>
</organism>
<dbReference type="EMBL" id="LHPF02000002">
    <property type="protein sequence ID" value="PSC75720.1"/>
    <property type="molecule type" value="Genomic_DNA"/>
</dbReference>
<evidence type="ECO:0000313" key="3">
    <source>
        <dbReference type="Proteomes" id="UP000239649"/>
    </source>
</evidence>
<feature type="compositionally biased region" description="Low complexity" evidence="1">
    <location>
        <begin position="32"/>
        <end position="50"/>
    </location>
</feature>
<sequence length="121" mass="12345">MTGIQATVAAALERLSLLDSMLNQLVRLASSSASASAAGGRRAAGACRSSKLGTLPASPQLAPDTPQRGGDGSERAPPAPSWARGGYRGPPPSKRLALLLAHMPPQDAAGVLQARSFLSQF</sequence>
<evidence type="ECO:0000256" key="1">
    <source>
        <dbReference type="SAM" id="MobiDB-lite"/>
    </source>
</evidence>
<protein>
    <submittedName>
        <fullName evidence="2">Zinc finger 423 isoform X2</fullName>
    </submittedName>
</protein>
<gene>
    <name evidence="2" type="ORF">C2E20_1318</name>
</gene>
<name>A0A2P6VNR5_9CHLO</name>
<evidence type="ECO:0000313" key="2">
    <source>
        <dbReference type="EMBL" id="PSC75720.1"/>
    </source>
</evidence>
<comment type="caution">
    <text evidence="2">The sequence shown here is derived from an EMBL/GenBank/DDBJ whole genome shotgun (WGS) entry which is preliminary data.</text>
</comment>
<keyword evidence="3" id="KW-1185">Reference proteome</keyword>
<dbReference type="Proteomes" id="UP000239649">
    <property type="component" value="Unassembled WGS sequence"/>
</dbReference>
<dbReference type="AlphaFoldDB" id="A0A2P6VNR5"/>